<proteinExistence type="predicted"/>
<dbReference type="Gene3D" id="1.25.10.10">
    <property type="entry name" value="Leucine-rich Repeat Variant"/>
    <property type="match status" value="1"/>
</dbReference>
<gene>
    <name evidence="2" type="ORF">DNFV4_02236</name>
</gene>
<evidence type="ECO:0008006" key="4">
    <source>
        <dbReference type="Google" id="ProtNLM"/>
    </source>
</evidence>
<evidence type="ECO:0000313" key="2">
    <source>
        <dbReference type="EMBL" id="CAI4031816.1"/>
    </source>
</evidence>
<feature type="region of interest" description="Disordered" evidence="1">
    <location>
        <begin position="175"/>
        <end position="217"/>
    </location>
</feature>
<feature type="compositionally biased region" description="Basic and acidic residues" evidence="1">
    <location>
        <begin position="196"/>
        <end position="217"/>
    </location>
</feature>
<accession>A0AA86T4V5</accession>
<evidence type="ECO:0000313" key="3">
    <source>
        <dbReference type="Proteomes" id="UP001179121"/>
    </source>
</evidence>
<name>A0AA86T4V5_9BACT</name>
<evidence type="ECO:0000256" key="1">
    <source>
        <dbReference type="SAM" id="MobiDB-lite"/>
    </source>
</evidence>
<dbReference type="InterPro" id="IPR011989">
    <property type="entry name" value="ARM-like"/>
</dbReference>
<dbReference type="KEGG" id="nti:DNFV4_02236"/>
<sequence length="217" mass="23629">MAAGMKQRRGGRRLALVGIRLWLVVLFVIGVTGCRDLAQAEPDRRAALRALLSAEEVRVTPETLSDLGSGVPQLLMEVAQNAEEDPLLRSRALSLLRHYPDEPRVAAFLEGMVNQKGLNPVLLRSALHSHGTVSRGKAVPALAPYLSSEDPLIREAAGRALAATRDQGAMAMVKQAADREGDPSVKRTLQRLAEQPPRDTKQPTLKRDALLPSDRSR</sequence>
<dbReference type="EMBL" id="OX365700">
    <property type="protein sequence ID" value="CAI4031816.1"/>
    <property type="molecule type" value="Genomic_DNA"/>
</dbReference>
<dbReference type="InterPro" id="IPR016024">
    <property type="entry name" value="ARM-type_fold"/>
</dbReference>
<keyword evidence="3" id="KW-1185">Reference proteome</keyword>
<feature type="compositionally biased region" description="Basic and acidic residues" evidence="1">
    <location>
        <begin position="176"/>
        <end position="185"/>
    </location>
</feature>
<dbReference type="Pfam" id="PF13646">
    <property type="entry name" value="HEAT_2"/>
    <property type="match status" value="1"/>
</dbReference>
<organism evidence="2 3">
    <name type="scientific">Nitrospira tepida</name>
    <dbReference type="NCBI Taxonomy" id="2973512"/>
    <lineage>
        <taxon>Bacteria</taxon>
        <taxon>Pseudomonadati</taxon>
        <taxon>Nitrospirota</taxon>
        <taxon>Nitrospiria</taxon>
        <taxon>Nitrospirales</taxon>
        <taxon>Nitrospiraceae</taxon>
        <taxon>Nitrospira</taxon>
    </lineage>
</organism>
<reference evidence="2" key="1">
    <citation type="submission" date="2022-10" db="EMBL/GenBank/DDBJ databases">
        <authorList>
            <person name="Koch H."/>
        </authorList>
    </citation>
    <scope>NUCLEOTIDE SEQUENCE</scope>
    <source>
        <strain evidence="2">DNF</strain>
    </source>
</reference>
<dbReference type="PROSITE" id="PS51257">
    <property type="entry name" value="PROKAR_LIPOPROTEIN"/>
    <property type="match status" value="1"/>
</dbReference>
<dbReference type="SUPFAM" id="SSF48371">
    <property type="entry name" value="ARM repeat"/>
    <property type="match status" value="1"/>
</dbReference>
<dbReference type="AlphaFoldDB" id="A0AA86T4V5"/>
<protein>
    <recommendedName>
        <fullName evidence="4">HEAT repeat domain-containing protein</fullName>
    </recommendedName>
</protein>
<dbReference type="Proteomes" id="UP001179121">
    <property type="component" value="Chromosome"/>
</dbReference>